<gene>
    <name evidence="1" type="ORF">SAMN05192543_11429</name>
</gene>
<reference evidence="1 2" key="1">
    <citation type="submission" date="2016-10" db="EMBL/GenBank/DDBJ databases">
        <authorList>
            <person name="de Groot N.N."/>
        </authorList>
    </citation>
    <scope>NUCLEOTIDE SEQUENCE [LARGE SCALE GENOMIC DNA]</scope>
    <source>
        <strain evidence="1 2">LMG 23650</strain>
    </source>
</reference>
<accession>A0A1I3VL68</accession>
<dbReference type="AlphaFoldDB" id="A0A1I3VL68"/>
<dbReference type="EMBL" id="FOQU01000014">
    <property type="protein sequence ID" value="SFJ96144.1"/>
    <property type="molecule type" value="Genomic_DNA"/>
</dbReference>
<evidence type="ECO:0000313" key="2">
    <source>
        <dbReference type="Proteomes" id="UP000199548"/>
    </source>
</evidence>
<evidence type="ECO:0000313" key="1">
    <source>
        <dbReference type="EMBL" id="SFJ96144.1"/>
    </source>
</evidence>
<sequence length="174" mass="19829">MTWIVLALLVVAFVVWSVRHNRAIFTDPHFAEFARNVAQVKAGALERGNDAVRPPDDPRARVTTAGLALMYSITQEDDRFFHHYSVSTPGKVTPHAIGERFILFVARLLGIPFDTLTLSSFESSTVHHAQFELSQSEQLRFAQRPVPEVTKVEVTAFLNEFDEVRKELHWTRIK</sequence>
<dbReference type="Proteomes" id="UP000199548">
    <property type="component" value="Unassembled WGS sequence"/>
</dbReference>
<proteinExistence type="predicted"/>
<keyword evidence="2" id="KW-1185">Reference proteome</keyword>
<organism evidence="1 2">
    <name type="scientific">Paraburkholderia megapolitana</name>
    <dbReference type="NCBI Taxonomy" id="420953"/>
    <lineage>
        <taxon>Bacteria</taxon>
        <taxon>Pseudomonadati</taxon>
        <taxon>Pseudomonadota</taxon>
        <taxon>Betaproteobacteria</taxon>
        <taxon>Burkholderiales</taxon>
        <taxon>Burkholderiaceae</taxon>
        <taxon>Paraburkholderia</taxon>
    </lineage>
</organism>
<protein>
    <submittedName>
        <fullName evidence="1">Uncharacterized protein</fullName>
    </submittedName>
</protein>
<name>A0A1I3VL68_9BURK</name>
<dbReference type="RefSeq" id="WP_091019995.1">
    <property type="nucleotide sequence ID" value="NZ_CP041745.1"/>
</dbReference>